<dbReference type="EMBL" id="CP061800">
    <property type="protein sequence ID" value="QTA93249.1"/>
    <property type="molecule type" value="Genomic_DNA"/>
</dbReference>
<organism evidence="2 3">
    <name type="scientific">Desulfonema magnum</name>
    <dbReference type="NCBI Taxonomy" id="45655"/>
    <lineage>
        <taxon>Bacteria</taxon>
        <taxon>Pseudomonadati</taxon>
        <taxon>Thermodesulfobacteriota</taxon>
        <taxon>Desulfobacteria</taxon>
        <taxon>Desulfobacterales</taxon>
        <taxon>Desulfococcaceae</taxon>
        <taxon>Desulfonema</taxon>
    </lineage>
</organism>
<keyword evidence="1" id="KW-0812">Transmembrane</keyword>
<reference evidence="2" key="1">
    <citation type="journal article" date="2021" name="Microb. Physiol.">
        <title>Proteogenomic Insights into the Physiology of Marine, Sulfate-Reducing, Filamentous Desulfonema limicola and Desulfonema magnum.</title>
        <authorList>
            <person name="Schnaars V."/>
            <person name="Wohlbrand L."/>
            <person name="Scheve S."/>
            <person name="Hinrichs C."/>
            <person name="Reinhardt R."/>
            <person name="Rabus R."/>
        </authorList>
    </citation>
    <scope>NUCLEOTIDE SEQUENCE</scope>
    <source>
        <strain evidence="2">4be13</strain>
    </source>
</reference>
<feature type="transmembrane region" description="Helical" evidence="1">
    <location>
        <begin position="57"/>
        <end position="79"/>
    </location>
</feature>
<keyword evidence="3" id="KW-1185">Reference proteome</keyword>
<evidence type="ECO:0000256" key="1">
    <source>
        <dbReference type="SAM" id="Phobius"/>
    </source>
</evidence>
<dbReference type="KEGG" id="dmm:dnm_093500"/>
<accession>A0A975BY46</accession>
<sequence length="102" mass="11696">MIFFPFLIPFPCTFLCSFYNLPTGILYKKQMIRDFPKNKIPGAGWVERSATHRTRWVALRSTHPTFFVSGILFISISLIKGSTPLHHKLQVTNHKSQITSMG</sequence>
<evidence type="ECO:0000313" key="2">
    <source>
        <dbReference type="EMBL" id="QTA93249.1"/>
    </source>
</evidence>
<dbReference type="AlphaFoldDB" id="A0A975BY46"/>
<keyword evidence="1" id="KW-0472">Membrane</keyword>
<protein>
    <submittedName>
        <fullName evidence="2">Uncharacterized protein</fullName>
    </submittedName>
</protein>
<name>A0A975BY46_9BACT</name>
<proteinExistence type="predicted"/>
<feature type="transmembrane region" description="Helical" evidence="1">
    <location>
        <begin position="6"/>
        <end position="27"/>
    </location>
</feature>
<dbReference type="Proteomes" id="UP000663722">
    <property type="component" value="Chromosome"/>
</dbReference>
<keyword evidence="1" id="KW-1133">Transmembrane helix</keyword>
<gene>
    <name evidence="2" type="ORF">dnm_093500</name>
</gene>
<evidence type="ECO:0000313" key="3">
    <source>
        <dbReference type="Proteomes" id="UP000663722"/>
    </source>
</evidence>